<protein>
    <submittedName>
        <fullName evidence="1">Uncharacterized protein</fullName>
    </submittedName>
</protein>
<dbReference type="Proteomes" id="UP000003490">
    <property type="component" value="Unassembled WGS sequence"/>
</dbReference>
<comment type="caution">
    <text evidence="1">The sequence shown here is derived from an EMBL/GenBank/DDBJ whole genome shotgun (WGS) entry which is preliminary data.</text>
</comment>
<reference evidence="1 2" key="2">
    <citation type="submission" date="2007-08" db="EMBL/GenBank/DDBJ databases">
        <authorList>
            <person name="Fulton L."/>
            <person name="Clifton S."/>
            <person name="Fulton B."/>
            <person name="Xu J."/>
            <person name="Minx P."/>
            <person name="Pepin K.H."/>
            <person name="Johnson M."/>
            <person name="Thiruvilangam P."/>
            <person name="Bhonagiri V."/>
            <person name="Nash W.E."/>
            <person name="Wang C."/>
            <person name="Mardis E.R."/>
            <person name="Wilson R.K."/>
        </authorList>
    </citation>
    <scope>NUCLEOTIDE SEQUENCE [LARGE SCALE GENOMIC DNA]</scope>
    <source>
        <strain evidence="1 2">DSM 753</strain>
    </source>
</reference>
<organism evidence="1 2">
    <name type="scientific">[Clostridium] leptum DSM 753</name>
    <dbReference type="NCBI Taxonomy" id="428125"/>
    <lineage>
        <taxon>Bacteria</taxon>
        <taxon>Bacillati</taxon>
        <taxon>Bacillota</taxon>
        <taxon>Clostridia</taxon>
        <taxon>Eubacteriales</taxon>
        <taxon>Oscillospiraceae</taxon>
        <taxon>Oscillospiraceae incertae sedis</taxon>
    </lineage>
</organism>
<sequence length="61" mass="7064">MAALLSKHENRGLYHLMPHEGKGVQGEKQKEIALDRRERPSFPLHGGGNWYKIKLLTIEKR</sequence>
<evidence type="ECO:0000313" key="1">
    <source>
        <dbReference type="EMBL" id="EDO61081.1"/>
    </source>
</evidence>
<evidence type="ECO:0000313" key="2">
    <source>
        <dbReference type="Proteomes" id="UP000003490"/>
    </source>
</evidence>
<dbReference type="HOGENOM" id="CLU_2914349_0_0_9"/>
<proteinExistence type="predicted"/>
<dbReference type="AlphaFoldDB" id="A7VVT1"/>
<gene>
    <name evidence="1" type="ORF">CLOLEP_02694</name>
</gene>
<accession>A7VVT1</accession>
<reference evidence="1 2" key="1">
    <citation type="submission" date="2007-08" db="EMBL/GenBank/DDBJ databases">
        <title>Draft genome sequence of Clostridium leptum (DSM 753).</title>
        <authorList>
            <person name="Sudarsanam P."/>
            <person name="Ley R."/>
            <person name="Guruge J."/>
            <person name="Turnbaugh P.J."/>
            <person name="Mahowald M."/>
            <person name="Liep D."/>
            <person name="Gordon J."/>
        </authorList>
    </citation>
    <scope>NUCLEOTIDE SEQUENCE [LARGE SCALE GENOMIC DNA]</scope>
    <source>
        <strain evidence="1 2">DSM 753</strain>
    </source>
</reference>
<name>A7VVT1_9FIRM</name>
<dbReference type="EMBL" id="ABCB02000019">
    <property type="protein sequence ID" value="EDO61081.1"/>
    <property type="molecule type" value="Genomic_DNA"/>
</dbReference>